<protein>
    <submittedName>
        <fullName evidence="1">Jg17288 protein</fullName>
    </submittedName>
</protein>
<organism evidence="1 2">
    <name type="scientific">Pararge aegeria aegeria</name>
    <dbReference type="NCBI Taxonomy" id="348720"/>
    <lineage>
        <taxon>Eukaryota</taxon>
        <taxon>Metazoa</taxon>
        <taxon>Ecdysozoa</taxon>
        <taxon>Arthropoda</taxon>
        <taxon>Hexapoda</taxon>
        <taxon>Insecta</taxon>
        <taxon>Pterygota</taxon>
        <taxon>Neoptera</taxon>
        <taxon>Endopterygota</taxon>
        <taxon>Lepidoptera</taxon>
        <taxon>Glossata</taxon>
        <taxon>Ditrysia</taxon>
        <taxon>Papilionoidea</taxon>
        <taxon>Nymphalidae</taxon>
        <taxon>Satyrinae</taxon>
        <taxon>Satyrini</taxon>
        <taxon>Parargina</taxon>
        <taxon>Pararge</taxon>
    </lineage>
</organism>
<comment type="caution">
    <text evidence="1">The sequence shown here is derived from an EMBL/GenBank/DDBJ whole genome shotgun (WGS) entry which is preliminary data.</text>
</comment>
<dbReference type="Proteomes" id="UP000838756">
    <property type="component" value="Unassembled WGS sequence"/>
</dbReference>
<proteinExistence type="predicted"/>
<keyword evidence="2" id="KW-1185">Reference proteome</keyword>
<sequence length="106" mass="12392">MIKSGSRSNEKIRRRTTIADIAQRVPKLKWQWVWHTARRTEGLWGPKSLEWCPRRGNGSVSQIQTRRTDDNKRIRWKPLQTSGPGPWIVEVPRNENTYVQQSVSIG</sequence>
<reference evidence="1" key="1">
    <citation type="submission" date="2022-03" db="EMBL/GenBank/DDBJ databases">
        <authorList>
            <person name="Lindestad O."/>
        </authorList>
    </citation>
    <scope>NUCLEOTIDE SEQUENCE</scope>
</reference>
<name>A0A8S4QZY6_9NEOP</name>
<evidence type="ECO:0000313" key="2">
    <source>
        <dbReference type="Proteomes" id="UP000838756"/>
    </source>
</evidence>
<dbReference type="OrthoDB" id="407509at2759"/>
<accession>A0A8S4QZY6</accession>
<evidence type="ECO:0000313" key="1">
    <source>
        <dbReference type="EMBL" id="CAH2229046.1"/>
    </source>
</evidence>
<dbReference type="AlphaFoldDB" id="A0A8S4QZY6"/>
<gene>
    <name evidence="1" type="primary">jg17288</name>
    <name evidence="1" type="ORF">PAEG_LOCUS8546</name>
</gene>
<dbReference type="EMBL" id="CAKXAJ010024672">
    <property type="protein sequence ID" value="CAH2229046.1"/>
    <property type="molecule type" value="Genomic_DNA"/>
</dbReference>